<dbReference type="EMBL" id="NMUH01002998">
    <property type="protein sequence ID" value="MQM03240.1"/>
    <property type="molecule type" value="Genomic_DNA"/>
</dbReference>
<reference evidence="2" key="1">
    <citation type="submission" date="2017-07" db="EMBL/GenBank/DDBJ databases">
        <title>Taro Niue Genome Assembly and Annotation.</title>
        <authorList>
            <person name="Atibalentja N."/>
            <person name="Keating K."/>
            <person name="Fields C.J."/>
        </authorList>
    </citation>
    <scope>NUCLEOTIDE SEQUENCE</scope>
    <source>
        <strain evidence="2">Niue_2</strain>
        <tissue evidence="2">Leaf</tissue>
    </source>
</reference>
<sequence length="622" mass="68143">MTRFLEGMAQFVAQHRDAPVPQGGTGKVLREFLQFQPQFLGQPDPDAARAWLDAVERTFRSMECVPEERVLLASYQLQLQALTCGPPCAQDPRWATPRWTRLHAGPAYTRGPPAHDHPCRATRVRGPPVCGTRAGRPAHWSGGPGQRVGPATRSGGHGCPCRHPRQTFHLRRAISPRPYNYRGRGMKKRGCLALKNSLAIGARRTCEQTEASRGAQVSLLQTPGEQERERSKERAQLLSRRIRGVVFRSSGAEESERESLLLGPAPLFIGALASGLARVDGSARVLPGGARLPGLPNHQGRQTTRVGPAHWLGPPDRSLARRGWHPRMGSAGVRVGRVGVYSRTLVAFRAVLLPGACLDPGLTMSRSTRHRGESSRASHAPKDTNFVPAGWDGPVELLATERVQLEQAVLADRDSMIETCGFHYPSFPLGYTAQAHFPDASQLGLFGLKPFNPVGEARLAQDLWEVYGQPKIGPSFAGRVLLPSGSQFAPEGYNRLCFLDRILSGEAASWYDRWSVISSHSFRFGATELWMGVLHHYRELLDQVGIFHAVAAALHDYPCHSGLLQALAVSRDPTDYTQLSVDLEDGASTFVLPFGEEGLIRPELIYPVCLLHSCQGVKATKA</sequence>
<evidence type="ECO:0000313" key="3">
    <source>
        <dbReference type="Proteomes" id="UP000652761"/>
    </source>
</evidence>
<proteinExistence type="predicted"/>
<dbReference type="Proteomes" id="UP000652761">
    <property type="component" value="Unassembled WGS sequence"/>
</dbReference>
<evidence type="ECO:0000313" key="2">
    <source>
        <dbReference type="EMBL" id="MQM03240.1"/>
    </source>
</evidence>
<evidence type="ECO:0000256" key="1">
    <source>
        <dbReference type="SAM" id="MobiDB-lite"/>
    </source>
</evidence>
<feature type="region of interest" description="Disordered" evidence="1">
    <location>
        <begin position="364"/>
        <end position="386"/>
    </location>
</feature>
<feature type="compositionally biased region" description="Basic and acidic residues" evidence="1">
    <location>
        <begin position="370"/>
        <end position="382"/>
    </location>
</feature>
<name>A0A843WKE2_COLES</name>
<organism evidence="2 3">
    <name type="scientific">Colocasia esculenta</name>
    <name type="common">Wild taro</name>
    <name type="synonym">Arum esculentum</name>
    <dbReference type="NCBI Taxonomy" id="4460"/>
    <lineage>
        <taxon>Eukaryota</taxon>
        <taxon>Viridiplantae</taxon>
        <taxon>Streptophyta</taxon>
        <taxon>Embryophyta</taxon>
        <taxon>Tracheophyta</taxon>
        <taxon>Spermatophyta</taxon>
        <taxon>Magnoliopsida</taxon>
        <taxon>Liliopsida</taxon>
        <taxon>Araceae</taxon>
        <taxon>Aroideae</taxon>
        <taxon>Colocasieae</taxon>
        <taxon>Colocasia</taxon>
    </lineage>
</organism>
<dbReference type="OrthoDB" id="1194411at2759"/>
<gene>
    <name evidence="2" type="ORF">Taro_036015</name>
</gene>
<feature type="region of interest" description="Disordered" evidence="1">
    <location>
        <begin position="210"/>
        <end position="231"/>
    </location>
</feature>
<feature type="region of interest" description="Disordered" evidence="1">
    <location>
        <begin position="133"/>
        <end position="158"/>
    </location>
</feature>
<dbReference type="AlphaFoldDB" id="A0A843WKE2"/>
<comment type="caution">
    <text evidence="2">The sequence shown here is derived from an EMBL/GenBank/DDBJ whole genome shotgun (WGS) entry which is preliminary data.</text>
</comment>
<keyword evidence="3" id="KW-1185">Reference proteome</keyword>
<feature type="region of interest" description="Disordered" evidence="1">
    <location>
        <begin position="290"/>
        <end position="314"/>
    </location>
</feature>
<protein>
    <submittedName>
        <fullName evidence="2">Uncharacterized protein</fullName>
    </submittedName>
</protein>
<accession>A0A843WKE2</accession>